<dbReference type="EMBL" id="JBBLXS010000031">
    <property type="protein sequence ID" value="MEK0184062.1"/>
    <property type="molecule type" value="Genomic_DNA"/>
</dbReference>
<feature type="compositionally biased region" description="Low complexity" evidence="1">
    <location>
        <begin position="74"/>
        <end position="107"/>
    </location>
</feature>
<evidence type="ECO:0000313" key="4">
    <source>
        <dbReference type="EMBL" id="MEK0184062.1"/>
    </source>
</evidence>
<accession>A0ABU8YI57</accession>
<keyword evidence="5" id="KW-1185">Reference proteome</keyword>
<keyword evidence="2" id="KW-1133">Transmembrane helix</keyword>
<reference evidence="4 5" key="1">
    <citation type="journal article" date="2020" name="Harmful Algae">
        <title>Molecular and morphological characterization of a novel dihydroanatoxin-a producing Microcoleus species (cyanobacteria) from the Russian River, California, USA.</title>
        <authorList>
            <person name="Conklin K.Y."/>
            <person name="Stancheva R."/>
            <person name="Otten T.G."/>
            <person name="Fadness R."/>
            <person name="Boyer G.L."/>
            <person name="Read B."/>
            <person name="Zhang X."/>
            <person name="Sheath R.G."/>
        </authorList>
    </citation>
    <scope>NUCLEOTIDE SEQUENCE [LARGE SCALE GENOMIC DNA]</scope>
    <source>
        <strain evidence="4 5">PTRS2</strain>
    </source>
</reference>
<feature type="transmembrane region" description="Helical" evidence="2">
    <location>
        <begin position="12"/>
        <end position="34"/>
    </location>
</feature>
<name>A0ABU8YI57_9CYAN</name>
<keyword evidence="2" id="KW-0472">Membrane</keyword>
<organism evidence="4 5">
    <name type="scientific">Microcoleus anatoxicus PTRS2</name>
    <dbReference type="NCBI Taxonomy" id="2705321"/>
    <lineage>
        <taxon>Bacteria</taxon>
        <taxon>Bacillati</taxon>
        <taxon>Cyanobacteriota</taxon>
        <taxon>Cyanophyceae</taxon>
        <taxon>Oscillatoriophycideae</taxon>
        <taxon>Oscillatoriales</taxon>
        <taxon>Microcoleaceae</taxon>
        <taxon>Microcoleus</taxon>
        <taxon>Microcoleus anatoxicus</taxon>
    </lineage>
</organism>
<dbReference type="Pfam" id="PF10646">
    <property type="entry name" value="Germane"/>
    <property type="match status" value="1"/>
</dbReference>
<feature type="compositionally biased region" description="Low complexity" evidence="1">
    <location>
        <begin position="43"/>
        <end position="57"/>
    </location>
</feature>
<feature type="domain" description="GerMN" evidence="3">
    <location>
        <begin position="163"/>
        <end position="249"/>
    </location>
</feature>
<proteinExistence type="predicted"/>
<dbReference type="RefSeq" id="WP_340519906.1">
    <property type="nucleotide sequence ID" value="NZ_JBBLXS010000031.1"/>
</dbReference>
<evidence type="ECO:0000256" key="1">
    <source>
        <dbReference type="SAM" id="MobiDB-lite"/>
    </source>
</evidence>
<comment type="caution">
    <text evidence="4">The sequence shown here is derived from an EMBL/GenBank/DDBJ whole genome shotgun (WGS) entry which is preliminary data.</text>
</comment>
<evidence type="ECO:0000256" key="2">
    <source>
        <dbReference type="SAM" id="Phobius"/>
    </source>
</evidence>
<dbReference type="Proteomes" id="UP001384579">
    <property type="component" value="Unassembled WGS sequence"/>
</dbReference>
<evidence type="ECO:0000259" key="3">
    <source>
        <dbReference type="SMART" id="SM00909"/>
    </source>
</evidence>
<keyword evidence="2" id="KW-0812">Transmembrane</keyword>
<dbReference type="InterPro" id="IPR019606">
    <property type="entry name" value="GerMN"/>
</dbReference>
<dbReference type="SMART" id="SM00909">
    <property type="entry name" value="Germane"/>
    <property type="match status" value="1"/>
</dbReference>
<gene>
    <name evidence="4" type="ORF">WMG39_04275</name>
</gene>
<evidence type="ECO:0000313" key="5">
    <source>
        <dbReference type="Proteomes" id="UP001384579"/>
    </source>
</evidence>
<feature type="region of interest" description="Disordered" evidence="1">
    <location>
        <begin position="36"/>
        <end position="107"/>
    </location>
</feature>
<protein>
    <submittedName>
        <fullName evidence="4">GerMN domain-containing protein</fullName>
    </submittedName>
</protein>
<sequence>MKDGQEARSVPTAVVAGVCGLALLTGGSIALWTANRSSTSADTQSTAPTSPALSPTPGESPAVIIPVPAPTPVDTPQAQTPAAQTPQAQTPSAQTPQAQTPSAQTPQALTPQVIKPQQSQPKSVSPTATQTVQVYWVKDGGGKFEAVPSKVALKEVDRPDAALQAAFNSLLAGPKDTKVFSEIPKGTKLRSLSVNNQGVYVDLSAEFTSGGGSSSMSSRLGQVIYTATSLKPNAKVWISVEGKPLELLGGEGLEVAQPSTRQTFDKNFPVP</sequence>